<dbReference type="PANTHER" id="PTHR36452">
    <property type="entry name" value="CHROMOSOME 12, WHOLE GENOME SHOTGUN SEQUENCE"/>
    <property type="match status" value="1"/>
</dbReference>
<dbReference type="InterPro" id="IPR012808">
    <property type="entry name" value="CHP02453"/>
</dbReference>
<dbReference type="Pfam" id="PF09365">
    <property type="entry name" value="DUF2461"/>
    <property type="match status" value="1"/>
</dbReference>
<reference evidence="1 2" key="1">
    <citation type="submission" date="2018-08" db="EMBL/GenBank/DDBJ databases">
        <title>Microbacterium lemovicicum sp. nov., a bacterium isolated from a natural uranium-rich soil.</title>
        <authorList>
            <person name="ORTET P."/>
        </authorList>
    </citation>
    <scope>NUCLEOTIDE SEQUENCE [LARGE SCALE GENOMIC DNA]</scope>
    <source>
        <strain evidence="1 2">Viu22</strain>
    </source>
</reference>
<evidence type="ECO:0008006" key="3">
    <source>
        <dbReference type="Google" id="ProtNLM"/>
    </source>
</evidence>
<proteinExistence type="predicted"/>
<name>A0A3S9WET6_9MICO</name>
<gene>
    <name evidence="1" type="ORF">CVS47_03247</name>
</gene>
<keyword evidence="2" id="KW-1185">Reference proteome</keyword>
<dbReference type="Proteomes" id="UP000276888">
    <property type="component" value="Chromosome"/>
</dbReference>
<dbReference type="KEGG" id="mlv:CVS47_03247"/>
<dbReference type="OrthoDB" id="9794241at2"/>
<dbReference type="PANTHER" id="PTHR36452:SF1">
    <property type="entry name" value="DUF2461 DOMAIN-CONTAINING PROTEIN"/>
    <property type="match status" value="1"/>
</dbReference>
<organism evidence="1 2">
    <name type="scientific">Microbacterium lemovicicum</name>
    <dbReference type="NCBI Taxonomy" id="1072463"/>
    <lineage>
        <taxon>Bacteria</taxon>
        <taxon>Bacillati</taxon>
        <taxon>Actinomycetota</taxon>
        <taxon>Actinomycetes</taxon>
        <taxon>Micrococcales</taxon>
        <taxon>Microbacteriaceae</taxon>
        <taxon>Microbacterium</taxon>
    </lineage>
</organism>
<evidence type="ECO:0000313" key="2">
    <source>
        <dbReference type="Proteomes" id="UP000276888"/>
    </source>
</evidence>
<dbReference type="EMBL" id="CP031423">
    <property type="protein sequence ID" value="AZS38588.1"/>
    <property type="molecule type" value="Genomic_DNA"/>
</dbReference>
<dbReference type="AlphaFoldDB" id="A0A3S9WET6"/>
<dbReference type="NCBIfam" id="TIGR02453">
    <property type="entry name" value="TIGR02453 family protein"/>
    <property type="match status" value="1"/>
</dbReference>
<dbReference type="PIRSF" id="PIRSF028451">
    <property type="entry name" value="UCP028451"/>
    <property type="match status" value="1"/>
</dbReference>
<evidence type="ECO:0000313" key="1">
    <source>
        <dbReference type="EMBL" id="AZS38588.1"/>
    </source>
</evidence>
<dbReference type="RefSeq" id="WP_127096998.1">
    <property type="nucleotide sequence ID" value="NZ_CP031423.1"/>
</dbReference>
<accession>A0A3S9WET6</accession>
<dbReference type="InterPro" id="IPR015996">
    <property type="entry name" value="UCP028451"/>
</dbReference>
<protein>
    <recommendedName>
        <fullName evidence="3">TIGR02453 family protein</fullName>
    </recommendedName>
</protein>
<sequence length="220" mass="24829">MAFRGLHPDAPAFFHELEAHNTKEWWAANHDRYVEHVRGPFEELAAELEPEFGDVKIFRPNRDVRFSKDKSPYKTHIGMVSLAPVAHYLQLSAGGLLLGGGVYDVPPAGLARFREIVDHPRLSRELDEVLAQMDAANLTPMTADAVRTAPRGYPIDHPRIDLLRLRRLAVGAEEELADWMWGIDALDIISDTWRSVSIWCTWVAENLGDLIIHPESAHGR</sequence>